<evidence type="ECO:0000256" key="1">
    <source>
        <dbReference type="PROSITE-ProRule" id="PRU00042"/>
    </source>
</evidence>
<evidence type="ECO:0000313" key="4">
    <source>
        <dbReference type="EMBL" id="JAS43692.1"/>
    </source>
</evidence>
<dbReference type="EMBL" id="GECZ01026077">
    <property type="protein sequence ID" value="JAS43692.1"/>
    <property type="molecule type" value="Transcribed_RNA"/>
</dbReference>
<keyword evidence="1" id="KW-0862">Zinc</keyword>
<evidence type="ECO:0000313" key="5">
    <source>
        <dbReference type="EMBL" id="JAS55121.1"/>
    </source>
</evidence>
<dbReference type="PANTHER" id="PTHR47222">
    <property type="entry name" value="ZINC FINGER PROTEIN 532-RELATED"/>
    <property type="match status" value="1"/>
</dbReference>
<feature type="region of interest" description="Disordered" evidence="2">
    <location>
        <begin position="985"/>
        <end position="1015"/>
    </location>
</feature>
<evidence type="ECO:0000256" key="2">
    <source>
        <dbReference type="SAM" id="MobiDB-lite"/>
    </source>
</evidence>
<dbReference type="InterPro" id="IPR036236">
    <property type="entry name" value="Znf_C2H2_sf"/>
</dbReference>
<feature type="domain" description="C2H2-type" evidence="3">
    <location>
        <begin position="833"/>
        <end position="858"/>
    </location>
</feature>
<feature type="domain" description="C2H2-type" evidence="3">
    <location>
        <begin position="893"/>
        <end position="921"/>
    </location>
</feature>
<feature type="domain" description="C2H2-type" evidence="3">
    <location>
        <begin position="1240"/>
        <end position="1267"/>
    </location>
</feature>
<evidence type="ECO:0000259" key="3">
    <source>
        <dbReference type="PROSITE" id="PS50157"/>
    </source>
</evidence>
<keyword evidence="1" id="KW-0863">Zinc-finger</keyword>
<dbReference type="PROSITE" id="PS00028">
    <property type="entry name" value="ZINC_FINGER_C2H2_1"/>
    <property type="match status" value="6"/>
</dbReference>
<dbReference type="PROSITE" id="PS50157">
    <property type="entry name" value="ZINC_FINGER_C2H2_2"/>
    <property type="match status" value="5"/>
</dbReference>
<dbReference type="Gene3D" id="3.30.160.60">
    <property type="entry name" value="Classic Zinc Finger"/>
    <property type="match status" value="4"/>
</dbReference>
<feature type="compositionally biased region" description="Polar residues" evidence="2">
    <location>
        <begin position="999"/>
        <end position="1009"/>
    </location>
</feature>
<dbReference type="InterPro" id="IPR045914">
    <property type="entry name" value="Zn532-like"/>
</dbReference>
<dbReference type="Pfam" id="PF25412">
    <property type="entry name" value="zf-C2H2_ZNF592"/>
    <property type="match status" value="1"/>
</dbReference>
<dbReference type="SMART" id="SM00355">
    <property type="entry name" value="ZnF_C2H2"/>
    <property type="match status" value="11"/>
</dbReference>
<sequence>MCETMASVPIEENSYVLTEDMFDAAMTEQFAYQDGIESEEDLSSQEEAMDTHVDPVVENTKDTNKTKVPQSISSSRVVVNPGTTDYNDSEMSVLVIETGLDKSKRVDVESLTTNTTSDVALDKNVKKMSTSANSAVDCGDVMAADKNSMSEPTGATVQTNDKVTDKSLPILKKILSDKPADSNISLIESIDLCDSENDKFSDDDMSEVELTDDELKSVIKNNLMAEVGFTLNKQKESDLNVEKPTQVCSPKIAVKSIAQISTDAFNNFSNHNENNQTINKEYVPPVQNINSEINKTSVTANNTVSEISIRDKDQVPTTIQISKIAVPHHTFVNSKGQRMNCVYVRNQTALPVVINSNQPKNKNVRFMLTSQVKNGPVQLASIAALTNMTKLNVQNKPVLSKPTKVLSVAPKLEKPPILQSNPSRAIHQYTQVQCLDSIVKGLLFKKLKKPYVPLDTSTGVTYNCLECCDKFSLQSSLTHHLSRRSVSIRYWCRICKTELEFYNRCVLLKHLRRHNTSLKHIDTTCVTFNPISKEMVDSGLATTSFEEFTSDVPNNSYILQRNNKNGQLQEIASKTLGVDNVLNENQMMSSVSTLSSANKKVTTMAGQSKSVCMQTPSSIILNRPISALTPISQATKPMFTAVVPKTPQLSVMQNLQRPTMEQSPFLNKSGPKSVILLCNKLPKSANPKQYSNKHINSVSPNVGEQEFRKLEISLNDNKNNSVINNYEEEEEIDIESVTIESDMSNTDNSIMEKIGSEKSSTNKTKEKRILPRYQKVKRICSECGVACLNISKHLNGHNRPLNPDLACKVCRLVMATKCALKIHLRIHMKMEPYKCPDCGKDFDSWEEVHAHLKFSCGHLAKCVRYLCVSCKAHFPSVGVLGHHISSTHSRCIFKCKLCPVAFFNSPSLDKHIQTSHPDEMDLRMDYKQCSMCPKKLVPMDKFVEHVQEHTKNNNVLIYGYKCPLCSVVFANKMAFIIHQLKEKKDKEQKEGKKPRSVKSMPTKNVSDSNSELEDEPEIIRKYPELNYNGSTAEKDPLSLEDWECSQEFTVKEKREELCIVCKKNSVVLLPNIDLNDQSLCCKQCVKPLDIDSAVNSSHLQLTDRNVPKTYVSNSPKNHNFNPIKRKRSAQKTIKRSASCDEVKMAHKKARSSVDNVLKDYSPESEGSIELFSETAPIRKKSRKKTNKDKFDAAGQTHIQGQVITSKSPNELVCSKCEFVADTRETFLKHITAHRTDPNTFQCFECGLCFVVFPSLERHLQMHHGIKDIDSYTRKNSSSLPQKVASLEEDVDDNQCRVCNEIFDSGSTLEKHFRTHGMAFMNSLSKSP</sequence>
<proteinExistence type="predicted"/>
<dbReference type="PANTHER" id="PTHR47222:SF5">
    <property type="entry name" value="LOW QUALITY PROTEIN: ZINC FINGER PROTEIN 532-LIKE"/>
    <property type="match status" value="1"/>
</dbReference>
<feature type="compositionally biased region" description="Polar residues" evidence="2">
    <location>
        <begin position="1110"/>
        <end position="1120"/>
    </location>
</feature>
<dbReference type="GO" id="GO:0008270">
    <property type="term" value="F:zinc ion binding"/>
    <property type="evidence" value="ECO:0007669"/>
    <property type="project" value="UniProtKB-KW"/>
</dbReference>
<dbReference type="SUPFAM" id="SSF57667">
    <property type="entry name" value="beta-beta-alpha zinc fingers"/>
    <property type="match status" value="3"/>
</dbReference>
<dbReference type="EMBL" id="GECZ01014648">
    <property type="protein sequence ID" value="JAS55121.1"/>
    <property type="molecule type" value="Transcribed_RNA"/>
</dbReference>
<protein>
    <recommendedName>
        <fullName evidence="3">C2H2-type domain-containing protein</fullName>
    </recommendedName>
</protein>
<gene>
    <name evidence="5" type="ORF">g.21364</name>
    <name evidence="4" type="ORF">g.21367</name>
</gene>
<reference evidence="5" key="1">
    <citation type="submission" date="2015-11" db="EMBL/GenBank/DDBJ databases">
        <title>De novo transcriptome assembly of four potential Pierce s Disease insect vectors from Arizona vineyards.</title>
        <authorList>
            <person name="Tassone E.E."/>
        </authorList>
    </citation>
    <scope>NUCLEOTIDE SEQUENCE</scope>
</reference>
<dbReference type="InterPro" id="IPR013087">
    <property type="entry name" value="Znf_C2H2_type"/>
</dbReference>
<dbReference type="InterPro" id="IPR057356">
    <property type="entry name" value="Znf-C2H2_ZNF592"/>
</dbReference>
<name>A0A1B6FYB0_9HEMI</name>
<keyword evidence="1" id="KW-0479">Metal-binding</keyword>
<dbReference type="Pfam" id="PF00096">
    <property type="entry name" value="zf-C2H2"/>
    <property type="match status" value="1"/>
</dbReference>
<accession>A0A1B6FYB0</accession>
<organism evidence="5">
    <name type="scientific">Cuerna arida</name>
    <dbReference type="NCBI Taxonomy" id="1464854"/>
    <lineage>
        <taxon>Eukaryota</taxon>
        <taxon>Metazoa</taxon>
        <taxon>Ecdysozoa</taxon>
        <taxon>Arthropoda</taxon>
        <taxon>Hexapoda</taxon>
        <taxon>Insecta</taxon>
        <taxon>Pterygota</taxon>
        <taxon>Neoptera</taxon>
        <taxon>Paraneoptera</taxon>
        <taxon>Hemiptera</taxon>
        <taxon>Auchenorrhyncha</taxon>
        <taxon>Membracoidea</taxon>
        <taxon>Cicadellidae</taxon>
        <taxon>Cicadellinae</taxon>
        <taxon>Proconiini</taxon>
        <taxon>Cuerna</taxon>
    </lineage>
</organism>
<feature type="domain" description="C2H2-type" evidence="3">
    <location>
        <begin position="1293"/>
        <end position="1315"/>
    </location>
</feature>
<feature type="region of interest" description="Disordered" evidence="2">
    <location>
        <begin position="1107"/>
        <end position="1127"/>
    </location>
</feature>
<feature type="domain" description="C2H2-type" evidence="3">
    <location>
        <begin position="805"/>
        <end position="832"/>
    </location>
</feature>